<dbReference type="Pfam" id="PF05277">
    <property type="entry name" value="DUF726"/>
    <property type="match status" value="1"/>
</dbReference>
<dbReference type="EMBL" id="CAJVPZ010026329">
    <property type="protein sequence ID" value="CAG8725305.1"/>
    <property type="molecule type" value="Genomic_DNA"/>
</dbReference>
<reference evidence="5" key="1">
    <citation type="submission" date="2021-06" db="EMBL/GenBank/DDBJ databases">
        <authorList>
            <person name="Kallberg Y."/>
            <person name="Tangrot J."/>
            <person name="Rosling A."/>
        </authorList>
    </citation>
    <scope>NUCLEOTIDE SEQUENCE</scope>
    <source>
        <strain evidence="5">IN212</strain>
    </source>
</reference>
<dbReference type="OrthoDB" id="277931at2759"/>
<keyword evidence="6" id="KW-1185">Reference proteome</keyword>
<comment type="caution">
    <text evidence="5">The sequence shown here is derived from an EMBL/GenBank/DDBJ whole genome shotgun (WGS) entry which is preliminary data.</text>
</comment>
<keyword evidence="2" id="KW-0812">Transmembrane</keyword>
<dbReference type="Proteomes" id="UP000789396">
    <property type="component" value="Unassembled WGS sequence"/>
</dbReference>
<gene>
    <name evidence="5" type="ORF">RFULGI_LOCUS11743</name>
</gene>
<name>A0A9N9NCP2_9GLOM</name>
<evidence type="ECO:0000256" key="1">
    <source>
        <dbReference type="ARBA" id="ARBA00004141"/>
    </source>
</evidence>
<evidence type="ECO:0000313" key="6">
    <source>
        <dbReference type="Proteomes" id="UP000789396"/>
    </source>
</evidence>
<sequence length="276" mass="29672">ISNSNEGLNLKGKVNDLVSNGNNVDTQLTDSIVLVNKPVEYDARSRALLFKYAQYLNVSITDVKSLERELAQKLYFLQEQPIENEKISDESDQNVQVFNNSASTSLITNYCVWSNEAAPLVAAGIGAITGAGVFVTAASSVTLMTSLFGIAGGGLAGYLLENVDEVTNPWFPTFGNVSDYSDTFALSFDTEILLSLGRSFRRFLAESTVSIAASEALKRTVFATLANALVLPAALMKAGDLIDNPWALGVDRAHKAGLVLADVLTERVQGKRPTVL</sequence>
<comment type="subcellular location">
    <subcellularLocation>
        <location evidence="1">Membrane</location>
        <topology evidence="1">Multi-pass membrane protein</topology>
    </subcellularLocation>
</comment>
<dbReference type="InterPro" id="IPR007941">
    <property type="entry name" value="DUF726"/>
</dbReference>
<evidence type="ECO:0000313" key="5">
    <source>
        <dbReference type="EMBL" id="CAG8725305.1"/>
    </source>
</evidence>
<dbReference type="AlphaFoldDB" id="A0A9N9NCP2"/>
<accession>A0A9N9NCP2</accession>
<keyword evidence="4" id="KW-0472">Membrane</keyword>
<proteinExistence type="predicted"/>
<evidence type="ECO:0000256" key="4">
    <source>
        <dbReference type="ARBA" id="ARBA00023136"/>
    </source>
</evidence>
<dbReference type="PANTHER" id="PTHR17920:SF3">
    <property type="entry name" value="TRANSMEMBRANE AND COILED-COIL DOMAIN-CONTAINING PROTEIN 4"/>
    <property type="match status" value="1"/>
</dbReference>
<dbReference type="GO" id="GO:0016020">
    <property type="term" value="C:membrane"/>
    <property type="evidence" value="ECO:0007669"/>
    <property type="project" value="UniProtKB-SubCell"/>
</dbReference>
<evidence type="ECO:0000256" key="3">
    <source>
        <dbReference type="ARBA" id="ARBA00022989"/>
    </source>
</evidence>
<evidence type="ECO:0000256" key="2">
    <source>
        <dbReference type="ARBA" id="ARBA00022692"/>
    </source>
</evidence>
<organism evidence="5 6">
    <name type="scientific">Racocetra fulgida</name>
    <dbReference type="NCBI Taxonomy" id="60492"/>
    <lineage>
        <taxon>Eukaryota</taxon>
        <taxon>Fungi</taxon>
        <taxon>Fungi incertae sedis</taxon>
        <taxon>Mucoromycota</taxon>
        <taxon>Glomeromycotina</taxon>
        <taxon>Glomeromycetes</taxon>
        <taxon>Diversisporales</taxon>
        <taxon>Gigasporaceae</taxon>
        <taxon>Racocetra</taxon>
    </lineage>
</organism>
<feature type="non-terminal residue" evidence="5">
    <location>
        <position position="276"/>
    </location>
</feature>
<keyword evidence="3" id="KW-1133">Transmembrane helix</keyword>
<feature type="non-terminal residue" evidence="5">
    <location>
        <position position="1"/>
    </location>
</feature>
<dbReference type="PANTHER" id="PTHR17920">
    <property type="entry name" value="TRANSMEMBRANE AND COILED-COIL DOMAIN-CONTAINING PROTEIN 4 TMCO4"/>
    <property type="match status" value="1"/>
</dbReference>
<protein>
    <submittedName>
        <fullName evidence="5">7133_t:CDS:1</fullName>
    </submittedName>
</protein>